<protein>
    <recommendedName>
        <fullName evidence="1">UPF0248 protein HYG87_05555</fullName>
    </recommendedName>
</protein>
<keyword evidence="4" id="KW-1185">Reference proteome</keyword>
<proteinExistence type="inferred from homology"/>
<name>A0A8T8K480_9EURY</name>
<dbReference type="HAMAP" id="MF_01245">
    <property type="entry name" value="UPF0248"/>
    <property type="match status" value="1"/>
</dbReference>
<organism evidence="3 4">
    <name type="scientific">Methanobacterium alkalithermotolerans</name>
    <dbReference type="NCBI Taxonomy" id="2731220"/>
    <lineage>
        <taxon>Archaea</taxon>
        <taxon>Methanobacteriati</taxon>
        <taxon>Methanobacteriota</taxon>
        <taxon>Methanomada group</taxon>
        <taxon>Methanobacteria</taxon>
        <taxon>Methanobacteriales</taxon>
        <taxon>Methanobacteriaceae</taxon>
        <taxon>Methanobacterium</taxon>
    </lineage>
</organism>
<evidence type="ECO:0000313" key="3">
    <source>
        <dbReference type="EMBL" id="QUH23264.1"/>
    </source>
</evidence>
<dbReference type="Pfam" id="PF04457">
    <property type="entry name" value="MJ1316"/>
    <property type="match status" value="1"/>
</dbReference>
<dbReference type="KEGG" id="meme:HYG87_05555"/>
<gene>
    <name evidence="3" type="ORF">HYG87_05555</name>
</gene>
<dbReference type="OrthoDB" id="14794at2157"/>
<dbReference type="RefSeq" id="WP_211532220.1">
    <property type="nucleotide sequence ID" value="NZ_CP058560.1"/>
</dbReference>
<dbReference type="InterPro" id="IPR040459">
    <property type="entry name" value="MJ1316"/>
</dbReference>
<evidence type="ECO:0000256" key="1">
    <source>
        <dbReference type="HAMAP-Rule" id="MF_01245"/>
    </source>
</evidence>
<dbReference type="EMBL" id="CP058560">
    <property type="protein sequence ID" value="QUH23264.1"/>
    <property type="molecule type" value="Genomic_DNA"/>
</dbReference>
<sequence length="82" mass="9563">MAKSILNLLMWHPEKKLSTCKITYIHRGSPYNLKTVPGSKIKKIEKGFLVLKEDIQIPYHRIIKIECPDNLIWKKCVSKSNI</sequence>
<evidence type="ECO:0000313" key="4">
    <source>
        <dbReference type="Proteomes" id="UP000681041"/>
    </source>
</evidence>
<reference evidence="3" key="1">
    <citation type="submission" date="2020-07" db="EMBL/GenBank/DDBJ databases">
        <title>Methanobacterium. sp. MethCan genome.</title>
        <authorList>
            <person name="Postec A."/>
            <person name="Quemeneur M."/>
        </authorList>
    </citation>
    <scope>NUCLEOTIDE SEQUENCE</scope>
    <source>
        <strain evidence="3">MethCAN</strain>
    </source>
</reference>
<dbReference type="Proteomes" id="UP000681041">
    <property type="component" value="Chromosome"/>
</dbReference>
<dbReference type="AlphaFoldDB" id="A0A8T8K480"/>
<dbReference type="GeneID" id="64820210"/>
<evidence type="ECO:0000259" key="2">
    <source>
        <dbReference type="Pfam" id="PF04457"/>
    </source>
</evidence>
<accession>A0A8T8K480</accession>
<dbReference type="InterPro" id="IPR007547">
    <property type="entry name" value="UPF0248"/>
</dbReference>
<comment type="similarity">
    <text evidence="1">Belongs to the UPF0248 family.</text>
</comment>
<feature type="domain" description="MJ1316 RNA cyclic group end recognition" evidence="2">
    <location>
        <begin position="2"/>
        <end position="75"/>
    </location>
</feature>